<protein>
    <submittedName>
        <fullName evidence="1">Uncharacterized protein</fullName>
    </submittedName>
</protein>
<dbReference type="RefSeq" id="XP_066663035.1">
    <property type="nucleotide sequence ID" value="XM_066817343.1"/>
</dbReference>
<evidence type="ECO:0000313" key="2">
    <source>
        <dbReference type="Proteomes" id="UP001433268"/>
    </source>
</evidence>
<comment type="caution">
    <text evidence="1">The sequence shown here is derived from an EMBL/GenBank/DDBJ whole genome shotgun (WGS) entry which is preliminary data.</text>
</comment>
<sequence length="238" mass="26227">MSPQVRTLRASLERTNRTYGSLPGTRSLRADTDGTCFERMTPKWECGRTDWVRPGAPRKFHIMLGDQVSHATRFDPANLAYANLHALSGFSIGHFWRRRTHPDQPHSGMHSLQSLSASAQPLVAPKAKSAASFPMDWLEPSGRRVLVFSMALQVAATVGFYYHTQKGSIRRGHEGRPGCAEPNCATTTWASDFGTNFCEVEIDSHTLQPQGRVAVYDVHIAYIAGPLLVIGIPGLLKA</sequence>
<gene>
    <name evidence="1" type="ORF">PG997_013029</name>
</gene>
<dbReference type="EMBL" id="JAQQWN010000009">
    <property type="protein sequence ID" value="KAK8066282.1"/>
    <property type="molecule type" value="Genomic_DNA"/>
</dbReference>
<keyword evidence="2" id="KW-1185">Reference proteome</keyword>
<dbReference type="Proteomes" id="UP001433268">
    <property type="component" value="Unassembled WGS sequence"/>
</dbReference>
<proteinExistence type="predicted"/>
<name>A0ABR1V523_9PEZI</name>
<evidence type="ECO:0000313" key="1">
    <source>
        <dbReference type="EMBL" id="KAK8066282.1"/>
    </source>
</evidence>
<organism evidence="1 2">
    <name type="scientific">Apiospora hydei</name>
    <dbReference type="NCBI Taxonomy" id="1337664"/>
    <lineage>
        <taxon>Eukaryota</taxon>
        <taxon>Fungi</taxon>
        <taxon>Dikarya</taxon>
        <taxon>Ascomycota</taxon>
        <taxon>Pezizomycotina</taxon>
        <taxon>Sordariomycetes</taxon>
        <taxon>Xylariomycetidae</taxon>
        <taxon>Amphisphaeriales</taxon>
        <taxon>Apiosporaceae</taxon>
        <taxon>Apiospora</taxon>
    </lineage>
</organism>
<dbReference type="GeneID" id="92050403"/>
<accession>A0ABR1V523</accession>
<reference evidence="1 2" key="1">
    <citation type="submission" date="2023-01" db="EMBL/GenBank/DDBJ databases">
        <title>Analysis of 21 Apiospora genomes using comparative genomics revels a genus with tremendous synthesis potential of carbohydrate active enzymes and secondary metabolites.</title>
        <authorList>
            <person name="Sorensen T."/>
        </authorList>
    </citation>
    <scope>NUCLEOTIDE SEQUENCE [LARGE SCALE GENOMIC DNA]</scope>
    <source>
        <strain evidence="1 2">CBS 114990</strain>
    </source>
</reference>